<accession>A0ACC8XBY4</accession>
<evidence type="ECO:0000313" key="2">
    <source>
        <dbReference type="Proteomes" id="UP000188605"/>
    </source>
</evidence>
<reference evidence="1" key="1">
    <citation type="submission" date="2016-08" db="EMBL/GenBank/DDBJ databases">
        <authorList>
            <person name="Ngugi D.K."/>
            <person name="Miyake S."/>
            <person name="Stingl U."/>
        </authorList>
    </citation>
    <scope>NUCLEOTIDE SEQUENCE</scope>
    <source>
        <strain evidence="1">SCG-B11WGA-EpuloA1</strain>
    </source>
</reference>
<dbReference type="Proteomes" id="UP000188605">
    <property type="component" value="Unassembled WGS sequence"/>
</dbReference>
<gene>
    <name evidence="1" type="ORF">AN396_01095</name>
</gene>
<sequence length="216" mass="24688">MSILTMIQQLLEGMVISIQIFFATLLFAIPLGAVICYGRLSKNKFIREITRLYISLMRGTPLVLQLLVVYFGPYYLLGISISLSYKMIAVIIGFSINYAAYFAEIYRGGILSIDEKLYEAAMVFGYSRRHTFFIIILPLLIKRILPAITNEVITLVKDTTLAFVLAVAEVFTIAKQIASSQTTMLPFMIAGVFYFVFNYLVQYIMEYFEKKLSDYE</sequence>
<name>A0ACC8XBY4_9FIRM</name>
<organism evidence="1 2">
    <name type="scientific">Candidatus Epulonipiscium fishelsonii</name>
    <dbReference type="NCBI Taxonomy" id="77094"/>
    <lineage>
        <taxon>Bacteria</taxon>
        <taxon>Bacillati</taxon>
        <taxon>Bacillota</taxon>
        <taxon>Clostridia</taxon>
        <taxon>Lachnospirales</taxon>
        <taxon>Lachnospiraceae</taxon>
        <taxon>Candidatus Epulonipiscium</taxon>
    </lineage>
</organism>
<protein>
    <submittedName>
        <fullName evidence="1">Polar amino acid ABC transporter permease</fullName>
    </submittedName>
</protein>
<keyword evidence="2" id="KW-1185">Reference proteome</keyword>
<comment type="caution">
    <text evidence="1">The sequence shown here is derived from an EMBL/GenBank/DDBJ whole genome shotgun (WGS) entry which is preliminary data.</text>
</comment>
<proteinExistence type="predicted"/>
<dbReference type="EMBL" id="LJDB01000055">
    <property type="protein sequence ID" value="ONI40198.1"/>
    <property type="molecule type" value="Genomic_DNA"/>
</dbReference>
<evidence type="ECO:0000313" key="1">
    <source>
        <dbReference type="EMBL" id="ONI40198.1"/>
    </source>
</evidence>